<gene>
    <name evidence="1" type="ORF">FOY91_03555</name>
</gene>
<accession>A0A558RB65</accession>
<protein>
    <submittedName>
        <fullName evidence="1">Uncharacterized protein</fullName>
    </submittedName>
</protein>
<dbReference type="AlphaFoldDB" id="A0A558RB65"/>
<proteinExistence type="predicted"/>
<dbReference type="Proteomes" id="UP000318681">
    <property type="component" value="Unassembled WGS sequence"/>
</dbReference>
<keyword evidence="2" id="KW-1185">Reference proteome</keyword>
<organism evidence="1 2">
    <name type="scientific">Alterirhizorhabdus solaris</name>
    <dbReference type="NCBI Taxonomy" id="2529389"/>
    <lineage>
        <taxon>Bacteria</taxon>
        <taxon>Pseudomonadati</taxon>
        <taxon>Pseudomonadota</taxon>
        <taxon>Alphaproteobacteria</taxon>
        <taxon>Sphingomonadales</taxon>
        <taxon>Rhizorhabdaceae</taxon>
        <taxon>Alterirhizorhabdus</taxon>
    </lineage>
</organism>
<name>A0A558RB65_9SPHN</name>
<reference evidence="1 2" key="1">
    <citation type="submission" date="2019-07" db="EMBL/GenBank/DDBJ databases">
        <title>Sphingomonas solaris sp. nov., isolated from a solar panel from Boston, Massachusetts.</title>
        <authorList>
            <person name="Tanner K."/>
            <person name="Pascual J."/>
            <person name="Mancuso C."/>
            <person name="Pereto J."/>
            <person name="Khalil A."/>
            <person name="Vilanova C."/>
        </authorList>
    </citation>
    <scope>NUCLEOTIDE SEQUENCE [LARGE SCALE GENOMIC DNA]</scope>
    <source>
        <strain evidence="1 2">R4DWN</strain>
    </source>
</reference>
<dbReference type="EMBL" id="VNIM01000008">
    <property type="protein sequence ID" value="TVV76616.1"/>
    <property type="molecule type" value="Genomic_DNA"/>
</dbReference>
<evidence type="ECO:0000313" key="2">
    <source>
        <dbReference type="Proteomes" id="UP000318681"/>
    </source>
</evidence>
<comment type="caution">
    <text evidence="1">The sequence shown here is derived from an EMBL/GenBank/DDBJ whole genome shotgun (WGS) entry which is preliminary data.</text>
</comment>
<dbReference type="RefSeq" id="WP_145148200.1">
    <property type="nucleotide sequence ID" value="NZ_VNIM01000008.1"/>
</dbReference>
<evidence type="ECO:0000313" key="1">
    <source>
        <dbReference type="EMBL" id="TVV76616.1"/>
    </source>
</evidence>
<sequence>MPDPDSSRLTLRRRTHAVNDDLAELLDSLDDFDKAAARAVRQARTALFEAWTILCVPPDDEEDH</sequence>